<dbReference type="NCBIfam" id="NF007922">
    <property type="entry name" value="PRK10637.1"/>
    <property type="match status" value="1"/>
</dbReference>
<dbReference type="Gene3D" id="3.40.1010.10">
    <property type="entry name" value="Cobalt-precorrin-4 Transmethylase, Domain 1"/>
    <property type="match status" value="1"/>
</dbReference>
<keyword evidence="5 14" id="KW-0808">Transferase</keyword>
<feature type="domain" description="Siroheme synthase central" evidence="17">
    <location>
        <begin position="120"/>
        <end position="144"/>
    </location>
</feature>
<evidence type="ECO:0000256" key="3">
    <source>
        <dbReference type="ARBA" id="ARBA00022573"/>
    </source>
</evidence>
<keyword evidence="19" id="KW-1185">Reference proteome</keyword>
<dbReference type="Pfam" id="PF14824">
    <property type="entry name" value="Sirohm_synth_M"/>
    <property type="match status" value="1"/>
</dbReference>
<name>A0ABT8EEU3_9BURK</name>
<dbReference type="InterPro" id="IPR035996">
    <property type="entry name" value="4pyrrol_Methylase_sf"/>
</dbReference>
<dbReference type="PROSITE" id="PS00840">
    <property type="entry name" value="SUMT_2"/>
    <property type="match status" value="1"/>
</dbReference>
<dbReference type="PIRSF" id="PIRSF036426">
    <property type="entry name" value="Sirohaem_synth"/>
    <property type="match status" value="1"/>
</dbReference>
<dbReference type="GO" id="GO:0043115">
    <property type="term" value="F:precorrin-2 dehydrogenase activity"/>
    <property type="evidence" value="ECO:0007669"/>
    <property type="project" value="UniProtKB-EC"/>
</dbReference>
<dbReference type="InterPro" id="IPR006367">
    <property type="entry name" value="Sirohaem_synthase_N"/>
</dbReference>
<dbReference type="NCBIfam" id="TIGR01470">
    <property type="entry name" value="cysG_Nterm"/>
    <property type="match status" value="1"/>
</dbReference>
<dbReference type="InterPro" id="IPR050161">
    <property type="entry name" value="Siro_Cobalamin_biosynth"/>
</dbReference>
<dbReference type="InterPro" id="IPR028281">
    <property type="entry name" value="Sirohaem_synthase_central"/>
</dbReference>
<organism evidence="18 19">
    <name type="scientific">Alcaligenes endophyticus</name>
    <dbReference type="NCBI Taxonomy" id="1929088"/>
    <lineage>
        <taxon>Bacteria</taxon>
        <taxon>Pseudomonadati</taxon>
        <taxon>Pseudomonadota</taxon>
        <taxon>Betaproteobacteria</taxon>
        <taxon>Burkholderiales</taxon>
        <taxon>Alcaligenaceae</taxon>
        <taxon>Alcaligenes</taxon>
    </lineage>
</organism>
<dbReference type="InterPro" id="IPR036291">
    <property type="entry name" value="NAD(P)-bd_dom_sf"/>
</dbReference>
<dbReference type="InterPro" id="IPR014777">
    <property type="entry name" value="4pyrrole_Mease_sub1"/>
</dbReference>
<evidence type="ECO:0000259" key="17">
    <source>
        <dbReference type="Pfam" id="PF14824"/>
    </source>
</evidence>
<dbReference type="EC" id="4.99.1.4" evidence="18"/>
<evidence type="ECO:0000313" key="19">
    <source>
        <dbReference type="Proteomes" id="UP001168613"/>
    </source>
</evidence>
<dbReference type="PROSITE" id="PS00839">
    <property type="entry name" value="SUMT_1"/>
    <property type="match status" value="1"/>
</dbReference>
<reference evidence="18" key="1">
    <citation type="submission" date="2021-11" db="EMBL/GenBank/DDBJ databases">
        <title>Draft genome sequence of Alcaligenes endophyticus type strain CCUG 75668T.</title>
        <authorList>
            <person name="Salva-Serra F."/>
            <person name="Duran R.E."/>
            <person name="Seeger M."/>
            <person name="Moore E.R.B."/>
            <person name="Jaen-Luchoro D."/>
        </authorList>
    </citation>
    <scope>NUCLEOTIDE SEQUENCE</scope>
    <source>
        <strain evidence="18">CCUG 75668</strain>
    </source>
</reference>
<dbReference type="GO" id="GO:0051266">
    <property type="term" value="F:sirohydrochlorin ferrochelatase activity"/>
    <property type="evidence" value="ECO:0007669"/>
    <property type="project" value="UniProtKB-EC"/>
</dbReference>
<comment type="pathway">
    <text evidence="12">Porphyrin-containing compound metabolism; siroheme biosynthesis; precorrin-2 from uroporphyrinogen III: step 1/1.</text>
</comment>
<evidence type="ECO:0000256" key="7">
    <source>
        <dbReference type="ARBA" id="ARBA00023002"/>
    </source>
</evidence>
<evidence type="ECO:0000256" key="12">
    <source>
        <dbReference type="ARBA" id="ARBA00025705"/>
    </source>
</evidence>
<accession>A0ABT8EEU3</accession>
<evidence type="ECO:0000256" key="8">
    <source>
        <dbReference type="ARBA" id="ARBA00023027"/>
    </source>
</evidence>
<evidence type="ECO:0000256" key="9">
    <source>
        <dbReference type="ARBA" id="ARBA00023239"/>
    </source>
</evidence>
<keyword evidence="4 14" id="KW-0489">Methyltransferase</keyword>
<dbReference type="EMBL" id="JAJHNU010000001">
    <property type="protein sequence ID" value="MDN4119804.1"/>
    <property type="molecule type" value="Genomic_DNA"/>
</dbReference>
<keyword evidence="6" id="KW-0949">S-adenosyl-L-methionine</keyword>
<evidence type="ECO:0000256" key="13">
    <source>
        <dbReference type="ARBA" id="ARBA00047561"/>
    </source>
</evidence>
<dbReference type="InterPro" id="IPR000878">
    <property type="entry name" value="4pyrrol_Mease"/>
</dbReference>
<dbReference type="Pfam" id="PF13241">
    <property type="entry name" value="NAD_binding_7"/>
    <property type="match status" value="1"/>
</dbReference>
<keyword evidence="10" id="KW-0627">Porphyrin biosynthesis</keyword>
<evidence type="ECO:0000256" key="4">
    <source>
        <dbReference type="ARBA" id="ARBA00022603"/>
    </source>
</evidence>
<evidence type="ECO:0000313" key="18">
    <source>
        <dbReference type="EMBL" id="MDN4119804.1"/>
    </source>
</evidence>
<dbReference type="NCBIfam" id="NF004790">
    <property type="entry name" value="PRK06136.1"/>
    <property type="match status" value="1"/>
</dbReference>
<evidence type="ECO:0000256" key="6">
    <source>
        <dbReference type="ARBA" id="ARBA00022691"/>
    </source>
</evidence>
<proteinExistence type="inferred from homology"/>
<keyword evidence="9 18" id="KW-0456">Lyase</keyword>
<dbReference type="InterPro" id="IPR012409">
    <property type="entry name" value="Sirohaem_synth"/>
</dbReference>
<feature type="domain" description="Sirohaem synthase dimerisation" evidence="16">
    <location>
        <begin position="150"/>
        <end position="207"/>
    </location>
</feature>
<dbReference type="PANTHER" id="PTHR45790:SF1">
    <property type="entry name" value="SIROHEME SYNTHASE"/>
    <property type="match status" value="1"/>
</dbReference>
<evidence type="ECO:0000256" key="1">
    <source>
        <dbReference type="ARBA" id="ARBA00005010"/>
    </source>
</evidence>
<dbReference type="NCBIfam" id="TIGR01469">
    <property type="entry name" value="cobA_cysG_Cterm"/>
    <property type="match status" value="1"/>
</dbReference>
<dbReference type="EC" id="1.3.1.76" evidence="18"/>
<dbReference type="EC" id="2.1.1.107" evidence="18"/>
<dbReference type="Pfam" id="PF00590">
    <property type="entry name" value="TP_methylase"/>
    <property type="match status" value="1"/>
</dbReference>
<comment type="catalytic activity">
    <reaction evidence="13">
        <text>precorrin-2 + NAD(+) = sirohydrochlorin + NADH + 2 H(+)</text>
        <dbReference type="Rhea" id="RHEA:15613"/>
        <dbReference type="ChEBI" id="CHEBI:15378"/>
        <dbReference type="ChEBI" id="CHEBI:57540"/>
        <dbReference type="ChEBI" id="CHEBI:57945"/>
        <dbReference type="ChEBI" id="CHEBI:58351"/>
        <dbReference type="ChEBI" id="CHEBI:58827"/>
        <dbReference type="EC" id="1.3.1.76"/>
    </reaction>
</comment>
<dbReference type="InterPro" id="IPR006366">
    <property type="entry name" value="CobA/CysG_C"/>
</dbReference>
<dbReference type="Gene3D" id="3.30.160.110">
    <property type="entry name" value="Siroheme synthase, domain 2"/>
    <property type="match status" value="1"/>
</dbReference>
<dbReference type="RefSeq" id="WP_266124710.1">
    <property type="nucleotide sequence ID" value="NZ_JAJHNU010000001.1"/>
</dbReference>
<dbReference type="Proteomes" id="UP001168613">
    <property type="component" value="Unassembled WGS sequence"/>
</dbReference>
<dbReference type="SUPFAM" id="SSF51735">
    <property type="entry name" value="NAD(P)-binding Rossmann-fold domains"/>
    <property type="match status" value="1"/>
</dbReference>
<dbReference type="InterPro" id="IPR037115">
    <property type="entry name" value="Sirohaem_synt_dimer_dom_sf"/>
</dbReference>
<dbReference type="PANTHER" id="PTHR45790">
    <property type="entry name" value="SIROHEME SYNTHASE-RELATED"/>
    <property type="match status" value="1"/>
</dbReference>
<evidence type="ECO:0000259" key="16">
    <source>
        <dbReference type="Pfam" id="PF10414"/>
    </source>
</evidence>
<evidence type="ECO:0000256" key="14">
    <source>
        <dbReference type="RuleBase" id="RU003960"/>
    </source>
</evidence>
<keyword evidence="8" id="KW-0520">NAD</keyword>
<dbReference type="Gene3D" id="3.40.50.720">
    <property type="entry name" value="NAD(P)-binding Rossmann-like Domain"/>
    <property type="match status" value="1"/>
</dbReference>
<dbReference type="InterPro" id="IPR019478">
    <property type="entry name" value="Sirohaem_synthase_dimer_dom"/>
</dbReference>
<keyword evidence="3" id="KW-0169">Cobalamin biosynthesis</keyword>
<dbReference type="Gene3D" id="3.30.950.10">
    <property type="entry name" value="Methyltransferase, Cobalt-precorrin-4 Transmethylase, Domain 2"/>
    <property type="match status" value="1"/>
</dbReference>
<evidence type="ECO:0000259" key="15">
    <source>
        <dbReference type="Pfam" id="PF00590"/>
    </source>
</evidence>
<feature type="domain" description="Tetrapyrrole methylase" evidence="15">
    <location>
        <begin position="218"/>
        <end position="428"/>
    </location>
</feature>
<dbReference type="InterPro" id="IPR014776">
    <property type="entry name" value="4pyrrole_Mease_sub2"/>
</dbReference>
<comment type="pathway">
    <text evidence="1">Porphyrin-containing compound metabolism; siroheme biosynthesis; sirohydrochlorin from precorrin-2: step 1/1.</text>
</comment>
<dbReference type="GO" id="GO:0004851">
    <property type="term" value="F:uroporphyrin-III C-methyltransferase activity"/>
    <property type="evidence" value="ECO:0007669"/>
    <property type="project" value="UniProtKB-EC"/>
</dbReference>
<comment type="similarity">
    <text evidence="2 14">Belongs to the precorrin methyltransferase family.</text>
</comment>
<keyword evidence="7 18" id="KW-0560">Oxidoreductase</keyword>
<dbReference type="SUPFAM" id="SSF75615">
    <property type="entry name" value="Siroheme synthase middle domains-like"/>
    <property type="match status" value="1"/>
</dbReference>
<protein>
    <submittedName>
        <fullName evidence="18">Siroheme synthase CysG</fullName>
        <ecNumber evidence="18">1.3.1.76</ecNumber>
        <ecNumber evidence="18">2.1.1.107</ecNumber>
        <ecNumber evidence="18">4.99.1.4</ecNumber>
    </submittedName>
</protein>
<evidence type="ECO:0000256" key="10">
    <source>
        <dbReference type="ARBA" id="ARBA00023244"/>
    </source>
</evidence>
<dbReference type="SUPFAM" id="SSF53790">
    <property type="entry name" value="Tetrapyrrole methylase"/>
    <property type="match status" value="1"/>
</dbReference>
<dbReference type="Pfam" id="PF10414">
    <property type="entry name" value="CysG_dimeriser"/>
    <property type="match status" value="1"/>
</dbReference>
<comment type="caution">
    <text evidence="18">The sequence shown here is derived from an EMBL/GenBank/DDBJ whole genome shotgun (WGS) entry which is preliminary data.</text>
</comment>
<evidence type="ECO:0000256" key="2">
    <source>
        <dbReference type="ARBA" id="ARBA00005879"/>
    </source>
</evidence>
<sequence length="485" mass="53441">MQLFPLFANVKDKAVLVVGGGDIAERKVRLVMAAGARVTVLAPHCVDTLHTLAQQGKIELVNDHYHARYINDKWLIIAATDKRPVNQVIATDALAQRILVNVVDDPELSSFQVPAIVDRSPLIIAISSSGAAPMIARRVREQLETLFDHSLGKLTQLAERYRQQIRTQQQNMGSRRRFYDWLVDGPVGQSLRQQHPAKAEELLLQALEQPSAPPPTGKVILVGAGPGDPGLLTLHALRALNRADVILYDRLVSQEILTLARRDAIQINVGKELGGPHHTTQQSIHELMVEHALAGKTVIRLKGGDGFIFGRGGEELQYLQRHGVDYEVVPGITAALACAAYSGIPLTHRDHAQSVQFVTAHRKEDSSISEWQALCEPSQTLVVYMGLKQLGSLCSQLQQYGRAVDTPCALIENGSRSTQRTLVARLNTIYEYGITHQFNAPSLLIIGPVAALARELHWYGEMIDHYNPSTIKNGCTETMQPLNAR</sequence>
<keyword evidence="11" id="KW-0511">Multifunctional enzyme</keyword>
<dbReference type="CDD" id="cd11642">
    <property type="entry name" value="SUMT"/>
    <property type="match status" value="1"/>
</dbReference>
<dbReference type="GO" id="GO:0032259">
    <property type="term" value="P:methylation"/>
    <property type="evidence" value="ECO:0007669"/>
    <property type="project" value="UniProtKB-KW"/>
</dbReference>
<gene>
    <name evidence="18" type="primary">cysG</name>
    <name evidence="18" type="ORF">LMS43_00725</name>
</gene>
<evidence type="ECO:0000256" key="11">
    <source>
        <dbReference type="ARBA" id="ARBA00023268"/>
    </source>
</evidence>
<dbReference type="InterPro" id="IPR003043">
    <property type="entry name" value="Uropor_MeTrfase_CS"/>
</dbReference>
<evidence type="ECO:0000256" key="5">
    <source>
        <dbReference type="ARBA" id="ARBA00022679"/>
    </source>
</evidence>
<dbReference type="Gene3D" id="1.10.8.210">
    <property type="entry name" value="Sirohaem synthase, dimerisation domain"/>
    <property type="match status" value="1"/>
</dbReference>